<dbReference type="SMART" id="SM01120">
    <property type="entry name" value="Dak2"/>
    <property type="match status" value="1"/>
</dbReference>
<dbReference type="EMBL" id="JACHCE010000008">
    <property type="protein sequence ID" value="MBB5638444.1"/>
    <property type="molecule type" value="Genomic_DNA"/>
</dbReference>
<dbReference type="Gene3D" id="3.40.50.10440">
    <property type="entry name" value="Dihydroxyacetone kinase, domain 1"/>
    <property type="match status" value="1"/>
</dbReference>
<dbReference type="FunFam" id="3.40.50.10440:FF:000001">
    <property type="entry name" value="Dihydroxyacetone kinase, DhaK subunit"/>
    <property type="match status" value="1"/>
</dbReference>
<gene>
    <name evidence="7" type="ORF">HDE68_004373</name>
</gene>
<dbReference type="PROSITE" id="PS51481">
    <property type="entry name" value="DHAK"/>
    <property type="match status" value="1"/>
</dbReference>
<dbReference type="InterPro" id="IPR004007">
    <property type="entry name" value="DhaL_dom"/>
</dbReference>
<dbReference type="Gene3D" id="3.30.1180.20">
    <property type="entry name" value="Dihydroxyacetone kinase, domain 2"/>
    <property type="match status" value="1"/>
</dbReference>
<dbReference type="GO" id="GO:0005524">
    <property type="term" value="F:ATP binding"/>
    <property type="evidence" value="ECO:0007669"/>
    <property type="project" value="UniProtKB-KW"/>
</dbReference>
<dbReference type="PANTHER" id="PTHR28629:SF4">
    <property type="entry name" value="TRIOKINASE_FMN CYCLASE"/>
    <property type="match status" value="1"/>
</dbReference>
<keyword evidence="3 7" id="KW-0418">Kinase</keyword>
<dbReference type="InterPro" id="IPR036117">
    <property type="entry name" value="DhaL_dom_sf"/>
</dbReference>
<dbReference type="InterPro" id="IPR004006">
    <property type="entry name" value="DhaK_dom"/>
</dbReference>
<organism evidence="7 8">
    <name type="scientific">Pedobacter cryoconitis</name>
    <dbReference type="NCBI Taxonomy" id="188932"/>
    <lineage>
        <taxon>Bacteria</taxon>
        <taxon>Pseudomonadati</taxon>
        <taxon>Bacteroidota</taxon>
        <taxon>Sphingobacteriia</taxon>
        <taxon>Sphingobacteriales</taxon>
        <taxon>Sphingobacteriaceae</taxon>
        <taxon>Pedobacter</taxon>
    </lineage>
</organism>
<evidence type="ECO:0000256" key="4">
    <source>
        <dbReference type="ARBA" id="ARBA00022840"/>
    </source>
</evidence>
<name>A0A7W8ZQP0_9SPHI</name>
<dbReference type="SUPFAM" id="SSF82549">
    <property type="entry name" value="DAK1/DegV-like"/>
    <property type="match status" value="1"/>
</dbReference>
<dbReference type="InterPro" id="IPR050861">
    <property type="entry name" value="Dihydroxyacetone_Kinase"/>
</dbReference>
<dbReference type="GO" id="GO:0004371">
    <property type="term" value="F:glycerone kinase activity"/>
    <property type="evidence" value="ECO:0007669"/>
    <property type="project" value="UniProtKB-EC"/>
</dbReference>
<dbReference type="Pfam" id="PF02734">
    <property type="entry name" value="Dak2"/>
    <property type="match status" value="1"/>
</dbReference>
<evidence type="ECO:0000256" key="3">
    <source>
        <dbReference type="ARBA" id="ARBA00022777"/>
    </source>
</evidence>
<feature type="domain" description="DhaK" evidence="6">
    <location>
        <begin position="7"/>
        <end position="323"/>
    </location>
</feature>
<dbReference type="SUPFAM" id="SSF101473">
    <property type="entry name" value="DhaL-like"/>
    <property type="match status" value="1"/>
</dbReference>
<sequence length="543" mass="57689">MKFFINETDQIVNEAINGLLTNPELVKLDSFPEVRVVMRKDWDKSKVAVISGGGSGHEPAHAGFVGKGMLTAAVCGDIFASPTVDAVLSAILAATGPKGCLLIIKNYTGDRLNFGLAAEQARALGYEVKTVTVDDDIALGQDVKKRGLAGTLFVHKIAGQLAQEGKSLTEIAEIAQKVIDRTASIGLSLTECQHLGQETTSRLTDQEVELGLGIHGEPGIEVVAYAKADHLMELAIGKLEANLPDTQGRYAMIFNNMGSVSPIEMSLLVNAFSKTKLAAQVDYMVGPAALMSSINMSGFSVSVLLLDEEIEKALLADAEPAAWQMQPFGKPAEISSPKLPETLQYEPSLNPKVKQLIEETGSLMVAIEKEINALDAKVGDGDAGSTFALAGKRLLLVADKLPQNETGKLLLTIGRILAREAGGSSGVLLSILFTAAGNTFSKEPDLGKALLSGLQKVKDYGGAKAGDRTMIDALEPAFESLAKKESIQIVAQHARKGAEYTKTITNTKFGRSSYLSEAVLKDIPDPGAEVIARVFEQIASLNN</sequence>
<keyword evidence="2" id="KW-0547">Nucleotide-binding</keyword>
<dbReference type="FunFam" id="1.25.40.340:FF:000002">
    <property type="entry name" value="Dihydroxyacetone kinase, L subunit"/>
    <property type="match status" value="1"/>
</dbReference>
<evidence type="ECO:0000259" key="6">
    <source>
        <dbReference type="PROSITE" id="PS51481"/>
    </source>
</evidence>
<comment type="caution">
    <text evidence="7">The sequence shown here is derived from an EMBL/GenBank/DDBJ whole genome shotgun (WGS) entry which is preliminary data.</text>
</comment>
<evidence type="ECO:0000259" key="5">
    <source>
        <dbReference type="PROSITE" id="PS51480"/>
    </source>
</evidence>
<dbReference type="Pfam" id="PF02733">
    <property type="entry name" value="Dak1"/>
    <property type="match status" value="1"/>
</dbReference>
<dbReference type="AlphaFoldDB" id="A0A7W8ZQP0"/>
<proteinExistence type="predicted"/>
<evidence type="ECO:0000313" key="7">
    <source>
        <dbReference type="EMBL" id="MBB5638444.1"/>
    </source>
</evidence>
<keyword evidence="4" id="KW-0067">ATP-binding</keyword>
<evidence type="ECO:0000256" key="1">
    <source>
        <dbReference type="ARBA" id="ARBA00022679"/>
    </source>
</evidence>
<feature type="domain" description="DhaL" evidence="5">
    <location>
        <begin position="351"/>
        <end position="540"/>
    </location>
</feature>
<dbReference type="GO" id="GO:0019563">
    <property type="term" value="P:glycerol catabolic process"/>
    <property type="evidence" value="ECO:0007669"/>
    <property type="project" value="TreeGrafter"/>
</dbReference>
<dbReference type="PROSITE" id="PS51480">
    <property type="entry name" value="DHAL"/>
    <property type="match status" value="1"/>
</dbReference>
<dbReference type="GO" id="GO:0005829">
    <property type="term" value="C:cytosol"/>
    <property type="evidence" value="ECO:0007669"/>
    <property type="project" value="TreeGrafter"/>
</dbReference>
<keyword evidence="1 7" id="KW-0808">Transferase</keyword>
<evidence type="ECO:0000256" key="2">
    <source>
        <dbReference type="ARBA" id="ARBA00022741"/>
    </source>
</evidence>
<dbReference type="PANTHER" id="PTHR28629">
    <property type="entry name" value="TRIOKINASE/FMN CYCLASE"/>
    <property type="match status" value="1"/>
</dbReference>
<dbReference type="Proteomes" id="UP000537204">
    <property type="component" value="Unassembled WGS sequence"/>
</dbReference>
<dbReference type="EC" id="2.7.1.29" evidence="7"/>
<accession>A0A7W8ZQP0</accession>
<protein>
    <submittedName>
        <fullName evidence="7">Dihydroxyacetone kinase</fullName>
        <ecNumber evidence="7">2.7.1.29</ecNumber>
    </submittedName>
</protein>
<evidence type="ECO:0000313" key="8">
    <source>
        <dbReference type="Proteomes" id="UP000537204"/>
    </source>
</evidence>
<dbReference type="Gene3D" id="1.25.40.340">
    <property type="match status" value="1"/>
</dbReference>
<dbReference type="RefSeq" id="WP_183884260.1">
    <property type="nucleotide sequence ID" value="NZ_JACHCE010000008.1"/>
</dbReference>
<reference evidence="7 8" key="1">
    <citation type="submission" date="2020-08" db="EMBL/GenBank/DDBJ databases">
        <title>Genomic Encyclopedia of Type Strains, Phase IV (KMG-V): Genome sequencing to study the core and pangenomes of soil and plant-associated prokaryotes.</title>
        <authorList>
            <person name="Whitman W."/>
        </authorList>
    </citation>
    <scope>NUCLEOTIDE SEQUENCE [LARGE SCALE GENOMIC DNA]</scope>
    <source>
        <strain evidence="7 8">S3M1</strain>
    </source>
</reference>